<dbReference type="PANTHER" id="PTHR24362">
    <property type="entry name" value="SERINE/THREONINE-PROTEIN KINASE NEK"/>
    <property type="match status" value="1"/>
</dbReference>
<dbReference type="AlphaFoldDB" id="A2FZ65"/>
<name>A2FZ65_TRIV3</name>
<dbReference type="STRING" id="5722.A2FZ65"/>
<dbReference type="InterPro" id="IPR008271">
    <property type="entry name" value="Ser/Thr_kinase_AS"/>
</dbReference>
<dbReference type="SUPFAM" id="SSF56112">
    <property type="entry name" value="Protein kinase-like (PK-like)"/>
    <property type="match status" value="1"/>
</dbReference>
<dbReference type="Gene3D" id="1.10.510.10">
    <property type="entry name" value="Transferase(Phosphotransferase) domain 1"/>
    <property type="match status" value="1"/>
</dbReference>
<evidence type="ECO:0000313" key="3">
    <source>
        <dbReference type="Proteomes" id="UP000001542"/>
    </source>
</evidence>
<gene>
    <name evidence="2" type="ORF">TVAG_156790</name>
</gene>
<dbReference type="EMBL" id="DS114165">
    <property type="protein sequence ID" value="EAX89799.1"/>
    <property type="molecule type" value="Genomic_DNA"/>
</dbReference>
<dbReference type="PROSITE" id="PS00108">
    <property type="entry name" value="PROTEIN_KINASE_ST"/>
    <property type="match status" value="1"/>
</dbReference>
<dbReference type="InterPro" id="IPR000719">
    <property type="entry name" value="Prot_kinase_dom"/>
</dbReference>
<keyword evidence="2" id="KW-0418">Kinase</keyword>
<protein>
    <submittedName>
        <fullName evidence="2">Protein kinase, putative</fullName>
    </submittedName>
</protein>
<dbReference type="GO" id="GO:0005524">
    <property type="term" value="F:ATP binding"/>
    <property type="evidence" value="ECO:0007669"/>
    <property type="project" value="InterPro"/>
</dbReference>
<dbReference type="Pfam" id="PF00069">
    <property type="entry name" value="Pkinase"/>
    <property type="match status" value="1"/>
</dbReference>
<organism evidence="2 3">
    <name type="scientific">Trichomonas vaginalis (strain ATCC PRA-98 / G3)</name>
    <dbReference type="NCBI Taxonomy" id="412133"/>
    <lineage>
        <taxon>Eukaryota</taxon>
        <taxon>Metamonada</taxon>
        <taxon>Parabasalia</taxon>
        <taxon>Trichomonadida</taxon>
        <taxon>Trichomonadidae</taxon>
        <taxon>Trichomonas</taxon>
    </lineage>
</organism>
<dbReference type="VEuPathDB" id="TrichDB:TVAG_156790"/>
<reference evidence="2" key="2">
    <citation type="journal article" date="2007" name="Science">
        <title>Draft genome sequence of the sexually transmitted pathogen Trichomonas vaginalis.</title>
        <authorList>
            <person name="Carlton J.M."/>
            <person name="Hirt R.P."/>
            <person name="Silva J.C."/>
            <person name="Delcher A.L."/>
            <person name="Schatz M."/>
            <person name="Zhao Q."/>
            <person name="Wortman J.R."/>
            <person name="Bidwell S.L."/>
            <person name="Alsmark U.C.M."/>
            <person name="Besteiro S."/>
            <person name="Sicheritz-Ponten T."/>
            <person name="Noel C.J."/>
            <person name="Dacks J.B."/>
            <person name="Foster P.G."/>
            <person name="Simillion C."/>
            <person name="Van de Peer Y."/>
            <person name="Miranda-Saavedra D."/>
            <person name="Barton G.J."/>
            <person name="Westrop G.D."/>
            <person name="Mueller S."/>
            <person name="Dessi D."/>
            <person name="Fiori P.L."/>
            <person name="Ren Q."/>
            <person name="Paulsen I."/>
            <person name="Zhang H."/>
            <person name="Bastida-Corcuera F.D."/>
            <person name="Simoes-Barbosa A."/>
            <person name="Brown M.T."/>
            <person name="Hayes R.D."/>
            <person name="Mukherjee M."/>
            <person name="Okumura C.Y."/>
            <person name="Schneider R."/>
            <person name="Smith A.J."/>
            <person name="Vanacova S."/>
            <person name="Villalvazo M."/>
            <person name="Haas B.J."/>
            <person name="Pertea M."/>
            <person name="Feldblyum T.V."/>
            <person name="Utterback T.R."/>
            <person name="Shu C.L."/>
            <person name="Osoegawa K."/>
            <person name="de Jong P.J."/>
            <person name="Hrdy I."/>
            <person name="Horvathova L."/>
            <person name="Zubacova Z."/>
            <person name="Dolezal P."/>
            <person name="Malik S.B."/>
            <person name="Logsdon J.M. Jr."/>
            <person name="Henze K."/>
            <person name="Gupta A."/>
            <person name="Wang C.C."/>
            <person name="Dunne R.L."/>
            <person name="Upcroft J.A."/>
            <person name="Upcroft P."/>
            <person name="White O."/>
            <person name="Salzberg S.L."/>
            <person name="Tang P."/>
            <person name="Chiu C.-H."/>
            <person name="Lee Y.-S."/>
            <person name="Embley T.M."/>
            <person name="Coombs G.H."/>
            <person name="Mottram J.C."/>
            <person name="Tachezy J."/>
            <person name="Fraser-Liggett C.M."/>
            <person name="Johnson P.J."/>
        </authorList>
    </citation>
    <scope>NUCLEOTIDE SEQUENCE [LARGE SCALE GENOMIC DNA]</scope>
    <source>
        <strain evidence="2">G3</strain>
    </source>
</reference>
<dbReference type="PROSITE" id="PS50011">
    <property type="entry name" value="PROTEIN_KINASE_DOM"/>
    <property type="match status" value="1"/>
</dbReference>
<reference evidence="2" key="1">
    <citation type="submission" date="2006-10" db="EMBL/GenBank/DDBJ databases">
        <authorList>
            <person name="Amadeo P."/>
            <person name="Zhao Q."/>
            <person name="Wortman J."/>
            <person name="Fraser-Liggett C."/>
            <person name="Carlton J."/>
        </authorList>
    </citation>
    <scope>NUCLEOTIDE SEQUENCE</scope>
    <source>
        <strain evidence="2">G3</strain>
    </source>
</reference>
<feature type="domain" description="Protein kinase" evidence="1">
    <location>
        <begin position="1"/>
        <end position="174"/>
    </location>
</feature>
<proteinExistence type="predicted"/>
<accession>A2FZ65</accession>
<evidence type="ECO:0000313" key="2">
    <source>
        <dbReference type="EMBL" id="EAX89799.1"/>
    </source>
</evidence>
<dbReference type="OrthoDB" id="6513151at2759"/>
<keyword evidence="3" id="KW-1185">Reference proteome</keyword>
<dbReference type="SMART" id="SM00220">
    <property type="entry name" value="S_TKc"/>
    <property type="match status" value="1"/>
</dbReference>
<dbReference type="VEuPathDB" id="TrichDB:TVAGG3_0797500"/>
<dbReference type="Proteomes" id="UP000001542">
    <property type="component" value="Unassembled WGS sequence"/>
</dbReference>
<evidence type="ECO:0000259" key="1">
    <source>
        <dbReference type="PROSITE" id="PS50011"/>
    </source>
</evidence>
<keyword evidence="2" id="KW-0808">Transferase</keyword>
<dbReference type="GO" id="GO:0004672">
    <property type="term" value="F:protein kinase activity"/>
    <property type="evidence" value="ECO:0007669"/>
    <property type="project" value="InterPro"/>
</dbReference>
<dbReference type="eggNOG" id="KOG0583">
    <property type="taxonomic scope" value="Eukaryota"/>
</dbReference>
<sequence length="237" mass="27204">MEYCPSDLSSMMKQGELAEPQLCQYCHDILVAIKNCHDNYIAHNDIKPSNFLIDKYGRLKVCDFGISTYHGMTRTSDLFLGTTLFMAPEVLEKKEYDPMKSDVWSIGITFYYMATQNYPYNADDKEILLKQIQNSRLLLYNIDNPKLAKVIKRCLTINPEERATIDELLAMSYFKKIQSSSTFCVDHNNKNFLKGAQSSGALIFKPKATSPLKIRDRNSMMVMKMRATKAMSVDLKK</sequence>
<dbReference type="PANTHER" id="PTHR24362:SF309">
    <property type="entry name" value="PROTEIN KINASE DOMAIN-CONTAINING PROTEIN"/>
    <property type="match status" value="1"/>
</dbReference>
<dbReference type="InParanoid" id="A2FZ65"/>
<dbReference type="SMR" id="A2FZ65"/>
<dbReference type="InterPro" id="IPR011009">
    <property type="entry name" value="Kinase-like_dom_sf"/>
</dbReference>